<dbReference type="KEGG" id="nhi:B1s21160_02090"/>
<dbReference type="Proteomes" id="UP000217171">
    <property type="component" value="Chromosome"/>
</dbReference>
<keyword evidence="2" id="KW-1185">Reference proteome</keyword>
<reference evidence="1 2" key="1">
    <citation type="submission" date="2016-07" db="EMBL/GenBank/DDBJ databases">
        <title>High microdiversification within the ubiquitous acI lineage of Actinobacteria.</title>
        <authorList>
            <person name="Neuenschwander S.M."/>
            <person name="Salcher M."/>
            <person name="Ghai R."/>
            <person name="Pernthaler J."/>
        </authorList>
    </citation>
    <scope>NUCLEOTIDE SEQUENCE [LARGE SCALE GENOMIC DNA]</scope>
    <source>
        <strain evidence="1">MMS-21-160</strain>
    </source>
</reference>
<accession>A0A249K8N9</accession>
<evidence type="ECO:0000313" key="1">
    <source>
        <dbReference type="EMBL" id="ASY13142.1"/>
    </source>
</evidence>
<sequence>MKLEQVLERFAEGLVAVDSTTTHSSANQRTGEVYLPGVKTLREPVFVKELLDWWRTAYKSDFNPKDASNIEVPYPDVARAKCDLIFSTDGSSLQNPEWAIEVKHIALVGNNGKNNDYGVPKILSPYLKDRSLIHDIKRMQEHKIGKKQAVIGYCFEYNYKTCDEALTHHSQYEEYINNVRSVCKINGASNGELSVIPMAEFANEIFVSKNLVKPMVIREFKNAWRHPCGGSGHIFGWEII</sequence>
<proteinExistence type="predicted"/>
<gene>
    <name evidence="1" type="ORF">B1s21160_02090</name>
</gene>
<dbReference type="EMBL" id="CP016771">
    <property type="protein sequence ID" value="ASY13142.1"/>
    <property type="molecule type" value="Genomic_DNA"/>
</dbReference>
<dbReference type="AlphaFoldDB" id="A0A249K8N9"/>
<dbReference type="RefSeq" id="WP_095672228.1">
    <property type="nucleotide sequence ID" value="NZ_CP016771.1"/>
</dbReference>
<evidence type="ECO:0008006" key="3">
    <source>
        <dbReference type="Google" id="ProtNLM"/>
    </source>
</evidence>
<protein>
    <recommendedName>
        <fullName evidence="3">Restriction endonuclease</fullName>
    </recommendedName>
</protein>
<dbReference type="OrthoDB" id="5182022at2"/>
<organism evidence="1 2">
    <name type="scientific">Candidatus Nanopelagicus hibericus</name>
    <dbReference type="NCBI Taxonomy" id="1884915"/>
    <lineage>
        <taxon>Bacteria</taxon>
        <taxon>Bacillati</taxon>
        <taxon>Actinomycetota</taxon>
        <taxon>Actinomycetes</taxon>
        <taxon>Candidatus Nanopelagicales</taxon>
        <taxon>Candidatus Nanopelagicaceae</taxon>
        <taxon>Candidatus Nanopelagicus</taxon>
    </lineage>
</organism>
<evidence type="ECO:0000313" key="2">
    <source>
        <dbReference type="Proteomes" id="UP000217171"/>
    </source>
</evidence>
<name>A0A249K8N9_9ACTN</name>